<dbReference type="PANTHER" id="PTHR42852">
    <property type="entry name" value="THIOL:DISULFIDE INTERCHANGE PROTEIN DSBE"/>
    <property type="match status" value="1"/>
</dbReference>
<dbReference type="PANTHER" id="PTHR42852:SF13">
    <property type="entry name" value="PROTEIN DIPZ"/>
    <property type="match status" value="1"/>
</dbReference>
<dbReference type="SUPFAM" id="SSF52833">
    <property type="entry name" value="Thioredoxin-like"/>
    <property type="match status" value="1"/>
</dbReference>
<dbReference type="EMBL" id="SUPL01000002">
    <property type="protein sequence ID" value="TJY36944.1"/>
    <property type="molecule type" value="Genomic_DNA"/>
</dbReference>
<feature type="domain" description="Thioredoxin" evidence="1">
    <location>
        <begin position="249"/>
        <end position="387"/>
    </location>
</feature>
<dbReference type="Gene3D" id="3.40.30.10">
    <property type="entry name" value="Glutaredoxin"/>
    <property type="match status" value="1"/>
</dbReference>
<dbReference type="InterPro" id="IPR013766">
    <property type="entry name" value="Thioredoxin_domain"/>
</dbReference>
<accession>A0A4U0EZR2</accession>
<organism evidence="2 3">
    <name type="scientific">Pontimicrobium aquaticum</name>
    <dbReference type="NCBI Taxonomy" id="2565367"/>
    <lineage>
        <taxon>Bacteria</taxon>
        <taxon>Pseudomonadati</taxon>
        <taxon>Bacteroidota</taxon>
        <taxon>Flavobacteriia</taxon>
        <taxon>Flavobacteriales</taxon>
        <taxon>Flavobacteriaceae</taxon>
        <taxon>Pontimicrobium</taxon>
    </lineage>
</organism>
<dbReference type="GO" id="GO:0016491">
    <property type="term" value="F:oxidoreductase activity"/>
    <property type="evidence" value="ECO:0007669"/>
    <property type="project" value="InterPro"/>
</dbReference>
<dbReference type="Proteomes" id="UP000307657">
    <property type="component" value="Unassembled WGS sequence"/>
</dbReference>
<dbReference type="InterPro" id="IPR025380">
    <property type="entry name" value="DUF4369"/>
</dbReference>
<dbReference type="InterPro" id="IPR036249">
    <property type="entry name" value="Thioredoxin-like_sf"/>
</dbReference>
<name>A0A4U0EZR2_9FLAO</name>
<evidence type="ECO:0000259" key="1">
    <source>
        <dbReference type="PROSITE" id="PS51352"/>
    </source>
</evidence>
<dbReference type="OrthoDB" id="1069091at2"/>
<protein>
    <submittedName>
        <fullName evidence="2">AhpC/TSA family protein</fullName>
    </submittedName>
</protein>
<dbReference type="InterPro" id="IPR050553">
    <property type="entry name" value="Thioredoxin_ResA/DsbE_sf"/>
</dbReference>
<dbReference type="PROSITE" id="PS51352">
    <property type="entry name" value="THIOREDOXIN_2"/>
    <property type="match status" value="1"/>
</dbReference>
<evidence type="ECO:0000313" key="2">
    <source>
        <dbReference type="EMBL" id="TJY36944.1"/>
    </source>
</evidence>
<dbReference type="InterPro" id="IPR013740">
    <property type="entry name" value="Redoxin"/>
</dbReference>
<dbReference type="Pfam" id="PF08534">
    <property type="entry name" value="Redoxin"/>
    <property type="match status" value="1"/>
</dbReference>
<dbReference type="CDD" id="cd02966">
    <property type="entry name" value="TlpA_like_family"/>
    <property type="match status" value="1"/>
</dbReference>
<dbReference type="Pfam" id="PF14289">
    <property type="entry name" value="DUF4369"/>
    <property type="match status" value="1"/>
</dbReference>
<keyword evidence="3" id="KW-1185">Reference proteome</keyword>
<sequence>MPKNFIKLITICFAVALFQLCKEDVKIPADSFMVSGTIKGLDTDYMSRSYRDAEGNRVSDSIFVENGSFSYTAKIDDTEHIIFWPNVERTIKRSGRGYYPAKSSQFAFLASPGNHIVFNGEVTDFINAYPSGTKANEDLARINSKIFPLMNTSVNLLLEKNKLKEDDPQFKVLEDSIKNLDKEVIKLKKIFVMENPKSEAAAWYLSDMMLRSQITNDEAITTFNSLGDNLKDFPFYRAVAKRVAGIEATLIGKTIENFITNHTYSGDSFEFNSLRGKYVLIDFWGTWCGPCIAEMPKVKAYQEKYKDKLAVLGVNQGDTKEQVEKFITPNNYTWTHLMNGKGNDDFVLKFNVAGFPTKFIIDPEGKILHRFVGDSEESFAVLDGLLE</sequence>
<proteinExistence type="predicted"/>
<gene>
    <name evidence="2" type="ORF">E5167_03090</name>
</gene>
<dbReference type="RefSeq" id="WP_136840961.1">
    <property type="nucleotide sequence ID" value="NZ_SUPL01000002.1"/>
</dbReference>
<comment type="caution">
    <text evidence="2">The sequence shown here is derived from an EMBL/GenBank/DDBJ whole genome shotgun (WGS) entry which is preliminary data.</text>
</comment>
<dbReference type="AlphaFoldDB" id="A0A4U0EZR2"/>
<reference evidence="2 3" key="1">
    <citation type="submission" date="2019-04" db="EMBL/GenBank/DDBJ databases">
        <title>Lacinutrix sp. nov., isolated from marine water.</title>
        <authorList>
            <person name="Kim W."/>
        </authorList>
    </citation>
    <scope>NUCLEOTIDE SEQUENCE [LARGE SCALE GENOMIC DNA]</scope>
    <source>
        <strain evidence="2 3">CAU 1491</strain>
    </source>
</reference>
<evidence type="ECO:0000313" key="3">
    <source>
        <dbReference type="Proteomes" id="UP000307657"/>
    </source>
</evidence>